<dbReference type="InterPro" id="IPR002213">
    <property type="entry name" value="UDP_glucos_trans"/>
</dbReference>
<dbReference type="PANTHER" id="PTHR48043">
    <property type="entry name" value="EG:EG0003.4 PROTEIN-RELATED"/>
    <property type="match status" value="1"/>
</dbReference>
<reference evidence="5" key="1">
    <citation type="journal article" date="2023" name="Insect Mol. Biol.">
        <title>Genome sequencing provides insights into the evolution of gene families encoding plant cell wall-degrading enzymes in longhorned beetles.</title>
        <authorList>
            <person name="Shin N.R."/>
            <person name="Okamura Y."/>
            <person name="Kirsch R."/>
            <person name="Pauchet Y."/>
        </authorList>
    </citation>
    <scope>NUCLEOTIDE SEQUENCE</scope>
    <source>
        <strain evidence="5">RBIC_L_NR</strain>
    </source>
</reference>
<dbReference type="PANTHER" id="PTHR48043:SF159">
    <property type="entry name" value="EG:EG0003.4 PROTEIN-RELATED"/>
    <property type="match status" value="1"/>
</dbReference>
<sequence>MRYHINAKKRSILMHDRPVKPLDLAVFWTEFVIRHKGAPHLRVAALDLAWYQYLLLDILFLVAFVSISLIIILHVIVKKIFCASKRNTEKMKKN</sequence>
<evidence type="ECO:0000256" key="1">
    <source>
        <dbReference type="ARBA" id="ARBA00009995"/>
    </source>
</evidence>
<gene>
    <name evidence="5" type="ORF">NQ314_018640</name>
</gene>
<keyword evidence="2" id="KW-0328">Glycosyltransferase</keyword>
<keyword evidence="4" id="KW-0472">Membrane</keyword>
<dbReference type="Proteomes" id="UP001162156">
    <property type="component" value="Unassembled WGS sequence"/>
</dbReference>
<organism evidence="5 6">
    <name type="scientific">Rhamnusium bicolor</name>
    <dbReference type="NCBI Taxonomy" id="1586634"/>
    <lineage>
        <taxon>Eukaryota</taxon>
        <taxon>Metazoa</taxon>
        <taxon>Ecdysozoa</taxon>
        <taxon>Arthropoda</taxon>
        <taxon>Hexapoda</taxon>
        <taxon>Insecta</taxon>
        <taxon>Pterygota</taxon>
        <taxon>Neoptera</taxon>
        <taxon>Endopterygota</taxon>
        <taxon>Coleoptera</taxon>
        <taxon>Polyphaga</taxon>
        <taxon>Cucujiformia</taxon>
        <taxon>Chrysomeloidea</taxon>
        <taxon>Cerambycidae</taxon>
        <taxon>Lepturinae</taxon>
        <taxon>Rhagiini</taxon>
        <taxon>Rhamnusium</taxon>
    </lineage>
</organism>
<protein>
    <submittedName>
        <fullName evidence="5">Uncharacterized protein</fullName>
    </submittedName>
</protein>
<evidence type="ECO:0000313" key="6">
    <source>
        <dbReference type="Proteomes" id="UP001162156"/>
    </source>
</evidence>
<evidence type="ECO:0000256" key="4">
    <source>
        <dbReference type="SAM" id="Phobius"/>
    </source>
</evidence>
<evidence type="ECO:0000313" key="5">
    <source>
        <dbReference type="EMBL" id="KAJ8928782.1"/>
    </source>
</evidence>
<keyword evidence="4" id="KW-1133">Transmembrane helix</keyword>
<keyword evidence="3" id="KW-0808">Transferase</keyword>
<accession>A0AAV8WRH1</accession>
<dbReference type="SUPFAM" id="SSF53756">
    <property type="entry name" value="UDP-Glycosyltransferase/glycogen phosphorylase"/>
    <property type="match status" value="1"/>
</dbReference>
<dbReference type="InterPro" id="IPR050271">
    <property type="entry name" value="UDP-glycosyltransferase"/>
</dbReference>
<keyword evidence="4" id="KW-0812">Transmembrane</keyword>
<evidence type="ECO:0000256" key="3">
    <source>
        <dbReference type="ARBA" id="ARBA00022679"/>
    </source>
</evidence>
<proteinExistence type="inferred from homology"/>
<name>A0AAV8WRH1_9CUCU</name>
<dbReference type="AlphaFoldDB" id="A0AAV8WRH1"/>
<evidence type="ECO:0000256" key="2">
    <source>
        <dbReference type="ARBA" id="ARBA00022676"/>
    </source>
</evidence>
<dbReference type="EMBL" id="JANEYF010005267">
    <property type="protein sequence ID" value="KAJ8928782.1"/>
    <property type="molecule type" value="Genomic_DNA"/>
</dbReference>
<keyword evidence="6" id="KW-1185">Reference proteome</keyword>
<comment type="caution">
    <text evidence="5">The sequence shown here is derived from an EMBL/GenBank/DDBJ whole genome shotgun (WGS) entry which is preliminary data.</text>
</comment>
<comment type="similarity">
    <text evidence="1">Belongs to the UDP-glycosyltransferase family.</text>
</comment>
<feature type="transmembrane region" description="Helical" evidence="4">
    <location>
        <begin position="50"/>
        <end position="77"/>
    </location>
</feature>
<dbReference type="GO" id="GO:0008194">
    <property type="term" value="F:UDP-glycosyltransferase activity"/>
    <property type="evidence" value="ECO:0007669"/>
    <property type="project" value="InterPro"/>
</dbReference>
<dbReference type="Pfam" id="PF00201">
    <property type="entry name" value="UDPGT"/>
    <property type="match status" value="1"/>
</dbReference>